<dbReference type="PANTHER" id="PTHR11848">
    <property type="entry name" value="TGF-BETA FAMILY"/>
    <property type="match status" value="1"/>
</dbReference>
<feature type="signal peptide" evidence="14">
    <location>
        <begin position="1"/>
        <end position="29"/>
    </location>
</feature>
<dbReference type="PRINTS" id="PR00669">
    <property type="entry name" value="INHIBINA"/>
</dbReference>
<comment type="subcellular location">
    <subcellularLocation>
        <location evidence="2">Secreted</location>
    </subcellularLocation>
</comment>
<reference evidence="16" key="2">
    <citation type="submission" date="2025-08" db="UniProtKB">
        <authorList>
            <consortium name="Ensembl"/>
        </authorList>
    </citation>
    <scope>IDENTIFICATION</scope>
</reference>
<evidence type="ECO:0000256" key="6">
    <source>
        <dbReference type="ARBA" id="ARBA00022685"/>
    </source>
</evidence>
<evidence type="ECO:0000256" key="10">
    <source>
        <dbReference type="ARBA" id="ARBA00023157"/>
    </source>
</evidence>
<dbReference type="InterPro" id="IPR001839">
    <property type="entry name" value="TGF-b_C"/>
</dbReference>
<comment type="similarity">
    <text evidence="3 13">Belongs to the TGF-beta family.</text>
</comment>
<keyword evidence="8 14" id="KW-0732">Signal</keyword>
<evidence type="ECO:0000256" key="9">
    <source>
        <dbReference type="ARBA" id="ARBA00023030"/>
    </source>
</evidence>
<organism evidence="16 17">
    <name type="scientific">Denticeps clupeoides</name>
    <name type="common">denticle herring</name>
    <dbReference type="NCBI Taxonomy" id="299321"/>
    <lineage>
        <taxon>Eukaryota</taxon>
        <taxon>Metazoa</taxon>
        <taxon>Chordata</taxon>
        <taxon>Craniata</taxon>
        <taxon>Vertebrata</taxon>
        <taxon>Euteleostomi</taxon>
        <taxon>Actinopterygii</taxon>
        <taxon>Neopterygii</taxon>
        <taxon>Teleostei</taxon>
        <taxon>Clupei</taxon>
        <taxon>Clupeiformes</taxon>
        <taxon>Denticipitoidei</taxon>
        <taxon>Denticipitidae</taxon>
        <taxon>Denticeps</taxon>
    </lineage>
</organism>
<keyword evidence="10" id="KW-1015">Disulfide bond</keyword>
<dbReference type="Proteomes" id="UP000694580">
    <property type="component" value="Chromosome 15"/>
</dbReference>
<dbReference type="InterPro" id="IPR017948">
    <property type="entry name" value="TGFb_CS"/>
</dbReference>
<evidence type="ECO:0000256" key="8">
    <source>
        <dbReference type="ARBA" id="ARBA00022729"/>
    </source>
</evidence>
<sequence length="345" mass="38706">KETGTCLCELNIASLLLLLLAMVPLQVNACQGEELPRGVILDMVKLRILEALGMERAPESAQRVVGKPGAAVPQWRSRVVRETGEQHRRGHQESFQVILFPGMDACSFEDSISSHFTYYFHPSLDDQEMAVTSAHFWFFTGKNAGSENASTSLYLLTSDQELQMVSNGPSRRSQDGWATYRLNRDVQPSMGKGPFILQVHCPECSCHCSEEDKTPFLHFHIHQKKANRARRAPIIPWSSSALNLLQRPSPENADSNSDCLLHKIDISFKELGWENWIVNPKEFTFQYCHGTCATSQRSQVLGIKQCCAPMPGTMKSLRFTTTSDGGFSFKYETLPNIIPEDCTCI</sequence>
<dbReference type="GO" id="GO:0005179">
    <property type="term" value="F:hormone activity"/>
    <property type="evidence" value="ECO:0007669"/>
    <property type="project" value="UniProtKB-KW"/>
</dbReference>
<evidence type="ECO:0000256" key="4">
    <source>
        <dbReference type="ARBA" id="ARBA00019280"/>
    </source>
</evidence>
<keyword evidence="9 12" id="KW-0339">Growth factor</keyword>
<dbReference type="PROSITE" id="PS51362">
    <property type="entry name" value="TGF_BETA_2"/>
    <property type="match status" value="1"/>
</dbReference>
<evidence type="ECO:0000256" key="1">
    <source>
        <dbReference type="ARBA" id="ARBA00002588"/>
    </source>
</evidence>
<evidence type="ECO:0000313" key="17">
    <source>
        <dbReference type="Proteomes" id="UP000694580"/>
    </source>
</evidence>
<comment type="function">
    <text evidence="1">Inhibins and activins inhibit and activate, respectively, the secretion of follitropin by the pituitary gland. Inhibins/activins are involved in regulating a number of diverse functions such as hypothalamic and pituitary hormone secretion, gonadal hormone secretion, germ cell development and maturation, erythroid differentiation, insulin secretion, nerve cell survival, embryonic axial development or bone growth, depending on their subunit composition. Inhibins appear to oppose the functions of activins.</text>
</comment>
<dbReference type="SUPFAM" id="SSF57501">
    <property type="entry name" value="Cystine-knot cytokines"/>
    <property type="match status" value="1"/>
</dbReference>
<evidence type="ECO:0000256" key="7">
    <source>
        <dbReference type="ARBA" id="ARBA00022702"/>
    </source>
</evidence>
<name>A0AAY4B1X9_9TELE</name>
<feature type="chain" id="PRO_5044281106" description="Inhibin alpha chain" evidence="14">
    <location>
        <begin position="30"/>
        <end position="345"/>
    </location>
</feature>
<dbReference type="GO" id="GO:0008083">
    <property type="term" value="F:growth factor activity"/>
    <property type="evidence" value="ECO:0007669"/>
    <property type="project" value="UniProtKB-KW"/>
</dbReference>
<dbReference type="GO" id="GO:0005125">
    <property type="term" value="F:cytokine activity"/>
    <property type="evidence" value="ECO:0007669"/>
    <property type="project" value="TreeGrafter"/>
</dbReference>
<dbReference type="PANTHER" id="PTHR11848:SF117">
    <property type="entry name" value="INHIBIN ALPHA CHAIN"/>
    <property type="match status" value="1"/>
</dbReference>
<evidence type="ECO:0000313" key="16">
    <source>
        <dbReference type="Ensembl" id="ENSDCDP00010014998.1"/>
    </source>
</evidence>
<evidence type="ECO:0000256" key="5">
    <source>
        <dbReference type="ARBA" id="ARBA00022525"/>
    </source>
</evidence>
<dbReference type="GO" id="GO:0005615">
    <property type="term" value="C:extracellular space"/>
    <property type="evidence" value="ECO:0007669"/>
    <property type="project" value="TreeGrafter"/>
</dbReference>
<keyword evidence="11" id="KW-0325">Glycoprotein</keyword>
<feature type="domain" description="TGF-beta family profile" evidence="15">
    <location>
        <begin position="228"/>
        <end position="345"/>
    </location>
</feature>
<protein>
    <recommendedName>
        <fullName evidence="4 12">Inhibin alpha chain</fullName>
    </recommendedName>
</protein>
<dbReference type="InterPro" id="IPR017175">
    <property type="entry name" value="Inhibin_asu"/>
</dbReference>
<dbReference type="Pfam" id="PF00019">
    <property type="entry name" value="TGF_beta"/>
    <property type="match status" value="1"/>
</dbReference>
<evidence type="ECO:0000259" key="15">
    <source>
        <dbReference type="PROSITE" id="PS51362"/>
    </source>
</evidence>
<evidence type="ECO:0000256" key="14">
    <source>
        <dbReference type="SAM" id="SignalP"/>
    </source>
</evidence>
<reference evidence="16" key="3">
    <citation type="submission" date="2025-09" db="UniProtKB">
        <authorList>
            <consortium name="Ensembl"/>
        </authorList>
    </citation>
    <scope>IDENTIFICATION</scope>
</reference>
<dbReference type="AlphaFoldDB" id="A0AAY4B1X9"/>
<keyword evidence="17" id="KW-1185">Reference proteome</keyword>
<dbReference type="SMART" id="SM00204">
    <property type="entry name" value="TGFB"/>
    <property type="match status" value="1"/>
</dbReference>
<proteinExistence type="inferred from homology"/>
<keyword evidence="6" id="KW-0165">Cleavage on pair of basic residues</keyword>
<dbReference type="Gene3D" id="2.10.90.10">
    <property type="entry name" value="Cystine-knot cytokines"/>
    <property type="match status" value="1"/>
</dbReference>
<dbReference type="PROSITE" id="PS00250">
    <property type="entry name" value="TGF_BETA_1"/>
    <property type="match status" value="1"/>
</dbReference>
<evidence type="ECO:0000256" key="11">
    <source>
        <dbReference type="ARBA" id="ARBA00023180"/>
    </source>
</evidence>
<evidence type="ECO:0000256" key="2">
    <source>
        <dbReference type="ARBA" id="ARBA00004613"/>
    </source>
</evidence>
<evidence type="ECO:0000256" key="3">
    <source>
        <dbReference type="ARBA" id="ARBA00006656"/>
    </source>
</evidence>
<dbReference type="InterPro" id="IPR029034">
    <property type="entry name" value="Cystine-knot_cytokine"/>
</dbReference>
<evidence type="ECO:0000256" key="13">
    <source>
        <dbReference type="RuleBase" id="RU000354"/>
    </source>
</evidence>
<keyword evidence="5 12" id="KW-0964">Secreted</keyword>
<gene>
    <name evidence="16" type="primary">INHA</name>
</gene>
<dbReference type="PIRSF" id="PIRSF037328">
    <property type="entry name" value="Inhibin_alpha_subunit"/>
    <property type="match status" value="1"/>
</dbReference>
<dbReference type="GeneTree" id="ENSGT00390000005935"/>
<keyword evidence="7 12" id="KW-0372">Hormone</keyword>
<dbReference type="Ensembl" id="ENSDCDT00010015815.1">
    <property type="protein sequence ID" value="ENSDCDP00010014998.1"/>
    <property type="gene ID" value="ENSDCDG00010006847.1"/>
</dbReference>
<evidence type="ECO:0000256" key="12">
    <source>
        <dbReference type="PIRNR" id="PIRNR037328"/>
    </source>
</evidence>
<dbReference type="InterPro" id="IPR015615">
    <property type="entry name" value="TGF-beta-rel"/>
</dbReference>
<reference evidence="16 17" key="1">
    <citation type="submission" date="2020-06" db="EMBL/GenBank/DDBJ databases">
        <authorList>
            <consortium name="Wellcome Sanger Institute Data Sharing"/>
        </authorList>
    </citation>
    <scope>NUCLEOTIDE SEQUENCE [LARGE SCALE GENOMIC DNA]</scope>
</reference>
<accession>A0AAY4B1X9</accession>